<protein>
    <recommendedName>
        <fullName evidence="2">Band 7 domain-containing protein</fullName>
    </recommendedName>
</protein>
<dbReference type="SMART" id="SM00244">
    <property type="entry name" value="PHB"/>
    <property type="match status" value="1"/>
</dbReference>
<feature type="transmembrane region" description="Helical" evidence="1">
    <location>
        <begin position="53"/>
        <end position="73"/>
    </location>
</feature>
<feature type="domain" description="Band 7" evidence="2">
    <location>
        <begin position="69"/>
        <end position="232"/>
    </location>
</feature>
<dbReference type="CDD" id="cd03401">
    <property type="entry name" value="SPFH_prohibitin"/>
    <property type="match status" value="1"/>
</dbReference>
<feature type="transmembrane region" description="Helical" evidence="1">
    <location>
        <begin position="22"/>
        <end position="41"/>
    </location>
</feature>
<dbReference type="GO" id="GO:0016020">
    <property type="term" value="C:membrane"/>
    <property type="evidence" value="ECO:0007669"/>
    <property type="project" value="InterPro"/>
</dbReference>
<reference evidence="3" key="1">
    <citation type="journal article" date="2015" name="Nature">
        <title>Complex archaea that bridge the gap between prokaryotes and eukaryotes.</title>
        <authorList>
            <person name="Spang A."/>
            <person name="Saw J.H."/>
            <person name="Jorgensen S.L."/>
            <person name="Zaremba-Niedzwiedzka K."/>
            <person name="Martijn J."/>
            <person name="Lind A.E."/>
            <person name="van Eijk R."/>
            <person name="Schleper C."/>
            <person name="Guy L."/>
            <person name="Ettema T.J."/>
        </authorList>
    </citation>
    <scope>NUCLEOTIDE SEQUENCE</scope>
</reference>
<accession>A0A0F8YVA0</accession>
<keyword evidence="1" id="KW-1133">Transmembrane helix</keyword>
<dbReference type="Gene3D" id="3.30.479.30">
    <property type="entry name" value="Band 7 domain"/>
    <property type="match status" value="1"/>
</dbReference>
<evidence type="ECO:0000259" key="2">
    <source>
        <dbReference type="SMART" id="SM00244"/>
    </source>
</evidence>
<name>A0A0F8YVA0_9ZZZZ</name>
<evidence type="ECO:0000256" key="1">
    <source>
        <dbReference type="SAM" id="Phobius"/>
    </source>
</evidence>
<dbReference type="InterPro" id="IPR000163">
    <property type="entry name" value="Prohibitin"/>
</dbReference>
<comment type="caution">
    <text evidence="3">The sequence shown here is derived from an EMBL/GenBank/DDBJ whole genome shotgun (WGS) entry which is preliminary data.</text>
</comment>
<gene>
    <name evidence="3" type="ORF">LCGC14_2774160</name>
</gene>
<dbReference type="AlphaFoldDB" id="A0A0F8YVA0"/>
<dbReference type="PRINTS" id="PR00679">
    <property type="entry name" value="PROHIBITIN"/>
</dbReference>
<dbReference type="InterPro" id="IPR036013">
    <property type="entry name" value="Band_7/SPFH_dom_sf"/>
</dbReference>
<dbReference type="PANTHER" id="PTHR23222">
    <property type="entry name" value="PROHIBITIN"/>
    <property type="match status" value="1"/>
</dbReference>
<sequence>MIRVVTGKETYVINLDAFGFEVLIQPALYVFALIAVLYALLKGKKGWRPESGAWRRAGLTLLVAAVILPAIVITPPGHRAAIFTLTAGVSDTERNEGLSFVIPYAQTARMVNVRTQVYRNGEVFAQSSDLQEITVHVAVNYHVEPDQAAELYQTIGLGYEDTIVGPAVLQLTKQEVGLVLAVDFAQNREPLARAVEIALTAQLVPYGVVVEFVNIEDAVFDPDFIRAVKNKVIADEEAAREQRLIAAERAKKAQTILRAEGEEQRRLIEARGERQAIDEIAAALGFTADEYLEWLLIGQWSGNLPTTLIGDAGEFGVLLTP</sequence>
<keyword evidence="1" id="KW-0812">Transmembrane</keyword>
<dbReference type="PANTHER" id="PTHR23222:SF0">
    <property type="entry name" value="PROHIBITIN 1"/>
    <property type="match status" value="1"/>
</dbReference>
<dbReference type="EMBL" id="LAZR01051349">
    <property type="protein sequence ID" value="KKK85353.1"/>
    <property type="molecule type" value="Genomic_DNA"/>
</dbReference>
<organism evidence="3">
    <name type="scientific">marine sediment metagenome</name>
    <dbReference type="NCBI Taxonomy" id="412755"/>
    <lineage>
        <taxon>unclassified sequences</taxon>
        <taxon>metagenomes</taxon>
        <taxon>ecological metagenomes</taxon>
    </lineage>
</organism>
<dbReference type="Pfam" id="PF01145">
    <property type="entry name" value="Band_7"/>
    <property type="match status" value="1"/>
</dbReference>
<evidence type="ECO:0000313" key="3">
    <source>
        <dbReference type="EMBL" id="KKK85353.1"/>
    </source>
</evidence>
<dbReference type="InterPro" id="IPR001107">
    <property type="entry name" value="Band_7"/>
</dbReference>
<dbReference type="SUPFAM" id="SSF117892">
    <property type="entry name" value="Band 7/SPFH domain"/>
    <property type="match status" value="1"/>
</dbReference>
<proteinExistence type="predicted"/>
<keyword evidence="1" id="KW-0472">Membrane</keyword>